<feature type="transmembrane region" description="Helical" evidence="2">
    <location>
        <begin position="762"/>
        <end position="782"/>
    </location>
</feature>
<feature type="region of interest" description="Disordered" evidence="1">
    <location>
        <begin position="18"/>
        <end position="46"/>
    </location>
</feature>
<feature type="transmembrane region" description="Helical" evidence="2">
    <location>
        <begin position="1332"/>
        <end position="1353"/>
    </location>
</feature>
<dbReference type="GO" id="GO:0050982">
    <property type="term" value="P:detection of mechanical stimulus"/>
    <property type="evidence" value="ECO:0007669"/>
    <property type="project" value="TreeGrafter"/>
</dbReference>
<evidence type="ECO:0000313" key="3">
    <source>
        <dbReference type="EMBL" id="KAG2378186.1"/>
    </source>
</evidence>
<feature type="compositionally biased region" description="Basic and acidic residues" evidence="1">
    <location>
        <begin position="1367"/>
        <end position="1383"/>
    </location>
</feature>
<keyword evidence="2" id="KW-0812">Transmembrane</keyword>
<feature type="transmembrane region" description="Helical" evidence="2">
    <location>
        <begin position="682"/>
        <end position="702"/>
    </location>
</feature>
<evidence type="ECO:0000256" key="2">
    <source>
        <dbReference type="SAM" id="Phobius"/>
    </source>
</evidence>
<feature type="transmembrane region" description="Helical" evidence="2">
    <location>
        <begin position="529"/>
        <end position="554"/>
    </location>
</feature>
<dbReference type="RefSeq" id="XP_044545448.1">
    <property type="nucleotide sequence ID" value="XM_044698393.1"/>
</dbReference>
<dbReference type="EMBL" id="PYSW02000034">
    <property type="protein sequence ID" value="KAG2378186.1"/>
    <property type="molecule type" value="Genomic_DNA"/>
</dbReference>
<dbReference type="GO" id="GO:0016020">
    <property type="term" value="C:membrane"/>
    <property type="evidence" value="ECO:0007669"/>
    <property type="project" value="InterPro"/>
</dbReference>
<feature type="transmembrane region" description="Helical" evidence="2">
    <location>
        <begin position="657"/>
        <end position="675"/>
    </location>
</feature>
<dbReference type="GO" id="GO:0071260">
    <property type="term" value="P:cellular response to mechanical stimulus"/>
    <property type="evidence" value="ECO:0007669"/>
    <property type="project" value="TreeGrafter"/>
</dbReference>
<feature type="transmembrane region" description="Helical" evidence="2">
    <location>
        <begin position="997"/>
        <end position="1022"/>
    </location>
</feature>
<keyword evidence="2" id="KW-1133">Transmembrane helix</keyword>
<proteinExistence type="predicted"/>
<feature type="transmembrane region" description="Helical" evidence="2">
    <location>
        <begin position="192"/>
        <end position="212"/>
    </location>
</feature>
<gene>
    <name evidence="3" type="ORF">C9374_008329</name>
</gene>
<feature type="region of interest" description="Disordered" evidence="1">
    <location>
        <begin position="1367"/>
        <end position="1402"/>
    </location>
</feature>
<evidence type="ECO:0000313" key="4">
    <source>
        <dbReference type="Proteomes" id="UP000816034"/>
    </source>
</evidence>
<evidence type="ECO:0000256" key="1">
    <source>
        <dbReference type="SAM" id="MobiDB-lite"/>
    </source>
</evidence>
<feature type="compositionally biased region" description="Acidic residues" evidence="1">
    <location>
        <begin position="30"/>
        <end position="41"/>
    </location>
</feature>
<protein>
    <submittedName>
        <fullName evidence="3">Uncharacterized protein</fullName>
    </submittedName>
</protein>
<dbReference type="GO" id="GO:0008381">
    <property type="term" value="F:mechanosensitive monoatomic ion channel activity"/>
    <property type="evidence" value="ECO:0007669"/>
    <property type="project" value="InterPro"/>
</dbReference>
<organism evidence="3 4">
    <name type="scientific">Naegleria lovaniensis</name>
    <name type="common">Amoeba</name>
    <dbReference type="NCBI Taxonomy" id="51637"/>
    <lineage>
        <taxon>Eukaryota</taxon>
        <taxon>Discoba</taxon>
        <taxon>Heterolobosea</taxon>
        <taxon>Tetramitia</taxon>
        <taxon>Eutetramitia</taxon>
        <taxon>Vahlkampfiidae</taxon>
        <taxon>Naegleria</taxon>
    </lineage>
</organism>
<dbReference type="GeneID" id="68100783"/>
<feature type="transmembrane region" description="Helical" evidence="2">
    <location>
        <begin position="239"/>
        <end position="264"/>
    </location>
</feature>
<sequence length="1402" mass="160960">MIPSSPLEVKRSSVVISSASEKNENILGESADDDYDDDYDSSETKKPSTQLQQLFDMIQKEQGLVMEDSKSDIMSTVLNTSAAGSFTSNIELQDDQSSIDQTSQTSLGALGQMKELSDEVLGGGFVLEVVTVVICVLYYLSLIVAFAIRPSFINMGYLLIFFIHNLAPSYYPYFQRVPINYIWMMIPRFYNLILSFLLAVSCMIGHIVLSALSNLGTDEENILRDVGFAKLSGKGLDQILIHVLPDCLLIVFSLLVFIFLAVLWKKRRSLIRDGIPLKIKKALPTSIKGKVIMSEESNKSPANKPLSITSSDNVEIEIGQPVETPYRMQTEDVVTDVVTTSNTTMGNPSQTKPVEVIPKLPYATMNMWELPGVFAKKPKLITTTLENLKNKVENIGTMADKNAKTVVPQKHISIHDFKVLLFTLSCMITACFYPGFVSVFYLSMSFIVITFTSFNIKLKTGVTLTLFILNQAYSMLLLIFYFLTRFQYNSLATVGQFSKMILTDPYGKMAGFFDIDGNLKNFDYFSKYYTGYVFLVFILLTFILSCNFMSQYFAKSLEENKLKKQISKFLMEYSKKIMRKDVKENSDEYYEDIYYKSEYRRLVEIMETATQTSTNSLFASSHRFRNFMLYYLQRSILYILLIALICVVLTVPSLSSLPYLLFMYLGLVLAPSSTLRPNKIMLFLLPICYIWSILYLSAQYVFQFPEFSAYSPKTTQMSDNVYNPSGSGGLIFYPVQGILYRVIVSTTVGAFITDISVNGRSIVLVLVLFGQLLLTLFLGLTLRVSLFSKLIDYDKDVKNSGKISTQKIAEEEKATTVTSMNVKPSFSWVQRLVNRGSHAQTKHNPYRGAVNSNESDETQYYQHFDDNDVDYYDTDSPEKQKMSLLQKDHLERSPSKPRPISSAFYYESESDLGEVAASPLNDQTSNSYRESVSIVTERPPQIVVESVDMTELDKLKDEADNNLGEVDGEEKKQKTLELVWKKTKQVLNFFKVLILDYFWKVLLILFVRNSFYLSLIVCYFADLTSENADLLHAIYCKYLKSMGSLTNILLVIFCSTYFIFPNFARKTWIVLVLYCQFVIIALYFFNVWYAPEIVDLPYEIIGFNPAFLTIDNMDKTFSFGVFWRGLIWHIFILILTSIQYHITNVKNVGNVNIETSFDRWELFTKEKNATLHTFVEKCKMVWDKIFLETELLYFLGTLLSYFAVFLLIFLQKEASWIGFLFLVIVMICFTLNVVSSSATSSSNKMGYRLFKVFVASWYIFVFYSTFVFVVEYAYQFPSLYSYIQSILPEVERAQQLIREHEEDKSVYIPPYYGYITPRSIGLYKYQYKNVSLLPFTVIAVLTIIQLKYFQYVISRRRNRMKLIKEECAGQENQKEKDQKKQEDPSLVDEIVDTIQEDPSNVK</sequence>
<dbReference type="Proteomes" id="UP000816034">
    <property type="component" value="Unassembled WGS sequence"/>
</dbReference>
<feature type="transmembrane region" description="Helical" evidence="2">
    <location>
        <begin position="152"/>
        <end position="171"/>
    </location>
</feature>
<dbReference type="GO" id="GO:0042391">
    <property type="term" value="P:regulation of membrane potential"/>
    <property type="evidence" value="ECO:0007669"/>
    <property type="project" value="TreeGrafter"/>
</dbReference>
<comment type="caution">
    <text evidence="3">The sequence shown here is derived from an EMBL/GenBank/DDBJ whole genome shotgun (WGS) entry which is preliminary data.</text>
</comment>
<reference evidence="3 4" key="1">
    <citation type="journal article" date="2018" name="BMC Genomics">
        <title>The genome of Naegleria lovaniensis, the basis for a comparative approach to unravel pathogenicity factors of the human pathogenic amoeba N. fowleri.</title>
        <authorList>
            <person name="Liechti N."/>
            <person name="Schurch N."/>
            <person name="Bruggmann R."/>
            <person name="Wittwer M."/>
        </authorList>
    </citation>
    <scope>NUCLEOTIDE SEQUENCE [LARGE SCALE GENOMIC DNA]</scope>
    <source>
        <strain evidence="3 4">ATCC 30569</strain>
    </source>
</reference>
<feature type="compositionally biased region" description="Acidic residues" evidence="1">
    <location>
        <begin position="1385"/>
        <end position="1395"/>
    </location>
</feature>
<feature type="transmembrane region" description="Helical" evidence="2">
    <location>
        <begin position="1121"/>
        <end position="1138"/>
    </location>
</feature>
<dbReference type="PANTHER" id="PTHR13167:SF25">
    <property type="entry name" value="PIEZO-TYPE MECHANOSENSITIVE ION CHANNEL COMPONENT"/>
    <property type="match status" value="1"/>
</dbReference>
<dbReference type="GO" id="GO:0005261">
    <property type="term" value="F:monoatomic cation channel activity"/>
    <property type="evidence" value="ECO:0007669"/>
    <property type="project" value="TreeGrafter"/>
</dbReference>
<accession>A0AA88GKL3</accession>
<feature type="transmembrane region" description="Helical" evidence="2">
    <location>
        <begin position="1191"/>
        <end position="1210"/>
    </location>
</feature>
<name>A0AA88GKL3_NAELO</name>
<feature type="transmembrane region" description="Helical" evidence="2">
    <location>
        <begin position="1255"/>
        <end position="1274"/>
    </location>
</feature>
<dbReference type="InterPro" id="IPR027272">
    <property type="entry name" value="Piezo"/>
</dbReference>
<feature type="transmembrane region" description="Helical" evidence="2">
    <location>
        <begin position="417"/>
        <end position="433"/>
    </location>
</feature>
<feature type="transmembrane region" description="Helical" evidence="2">
    <location>
        <begin position="120"/>
        <end position="140"/>
    </location>
</feature>
<feature type="transmembrane region" description="Helical" evidence="2">
    <location>
        <begin position="463"/>
        <end position="483"/>
    </location>
</feature>
<feature type="transmembrane region" description="Helical" evidence="2">
    <location>
        <begin position="1067"/>
        <end position="1089"/>
    </location>
</feature>
<dbReference type="PANTHER" id="PTHR13167">
    <property type="entry name" value="PIEZO-TYPE MECHANOSENSITIVE ION CHANNEL COMPONENT"/>
    <property type="match status" value="1"/>
</dbReference>
<keyword evidence="4" id="KW-1185">Reference proteome</keyword>
<feature type="transmembrane region" description="Helical" evidence="2">
    <location>
        <begin position="1216"/>
        <end position="1234"/>
    </location>
</feature>
<feature type="transmembrane region" description="Helical" evidence="2">
    <location>
        <begin position="1042"/>
        <end position="1060"/>
    </location>
</feature>
<keyword evidence="2" id="KW-0472">Membrane</keyword>